<dbReference type="Proteomes" id="UP000019132">
    <property type="component" value="Unassembled WGS sequence"/>
</dbReference>
<dbReference type="EnsemblProtists" id="PYU1_T006171">
    <property type="protein sequence ID" value="PYU1_T006171"/>
    <property type="gene ID" value="PYU1_G006159"/>
</dbReference>
<feature type="region of interest" description="Disordered" evidence="1">
    <location>
        <begin position="37"/>
        <end position="193"/>
    </location>
</feature>
<proteinExistence type="predicted"/>
<feature type="region of interest" description="Disordered" evidence="1">
    <location>
        <begin position="208"/>
        <end position="292"/>
    </location>
</feature>
<sequence length="363" mass="38405">IAPEQRKASDTHSEGSDDDDESEDVVFAENIQKAVNAAPTSSDKFSSSYTTTTSSASTHASDESSPLSAVEFVPDLSQDHRVSDNSAFGNQSSPGDLSYNRNTFDSGTPQGSFASSARDSYDDFVFESINDAKKTPEVPAEDPQYFDTDSERGSGVDNNLGNSSANNDQDDGDERQTYVNEGPAKTARKWSRPKLFNKLGSEKLAHVFEKRSSSVKSSSNSNSSSTSETDSQKPKTSAFAAVAAAASSAGAKLARRASNARTFSIGEGAPVPSNRLRKASSAASSQSAQSDYIDDDVEGSVVYSPTGQDTKSKSKKFSFFRSAPAAAPAGIAKRFGWKKNADKKKAGQAGDFDNDYAGLSLAA</sequence>
<feature type="compositionally biased region" description="Polar residues" evidence="1">
    <location>
        <begin position="156"/>
        <end position="167"/>
    </location>
</feature>
<dbReference type="HOGENOM" id="CLU_784092_0_0_1"/>
<feature type="compositionally biased region" description="Low complexity" evidence="1">
    <location>
        <begin position="237"/>
        <end position="252"/>
    </location>
</feature>
<name>K3WMH9_GLOUD</name>
<reference evidence="2" key="3">
    <citation type="submission" date="2015-02" db="UniProtKB">
        <authorList>
            <consortium name="EnsemblProtists"/>
        </authorList>
    </citation>
    <scope>IDENTIFICATION</scope>
    <source>
        <strain evidence="2">DAOM BR144</strain>
    </source>
</reference>
<protein>
    <submittedName>
        <fullName evidence="2">Uncharacterized protein</fullName>
    </submittedName>
</protein>
<feature type="region of interest" description="Disordered" evidence="1">
    <location>
        <begin position="1"/>
        <end position="25"/>
    </location>
</feature>
<evidence type="ECO:0000313" key="3">
    <source>
        <dbReference type="Proteomes" id="UP000019132"/>
    </source>
</evidence>
<dbReference type="AlphaFoldDB" id="K3WMH9"/>
<evidence type="ECO:0000313" key="2">
    <source>
        <dbReference type="EnsemblProtists" id="PYU1_T006171"/>
    </source>
</evidence>
<accession>K3WMH9</accession>
<organism evidence="2 3">
    <name type="scientific">Globisporangium ultimum (strain ATCC 200006 / CBS 805.95 / DAOM BR144)</name>
    <name type="common">Pythium ultimum</name>
    <dbReference type="NCBI Taxonomy" id="431595"/>
    <lineage>
        <taxon>Eukaryota</taxon>
        <taxon>Sar</taxon>
        <taxon>Stramenopiles</taxon>
        <taxon>Oomycota</taxon>
        <taxon>Peronosporomycetes</taxon>
        <taxon>Pythiales</taxon>
        <taxon>Pythiaceae</taxon>
        <taxon>Globisporangium</taxon>
    </lineage>
</organism>
<keyword evidence="3" id="KW-1185">Reference proteome</keyword>
<dbReference type="InParanoid" id="K3WMH9"/>
<feature type="compositionally biased region" description="Low complexity" evidence="1">
    <location>
        <begin position="40"/>
        <end position="65"/>
    </location>
</feature>
<dbReference type="eggNOG" id="ENOG502RX06">
    <property type="taxonomic scope" value="Eukaryota"/>
</dbReference>
<reference evidence="3" key="2">
    <citation type="submission" date="2010-04" db="EMBL/GenBank/DDBJ databases">
        <authorList>
            <person name="Buell R."/>
            <person name="Hamilton J."/>
            <person name="Hostetler J."/>
        </authorList>
    </citation>
    <scope>NUCLEOTIDE SEQUENCE [LARGE SCALE GENOMIC DNA]</scope>
    <source>
        <strain evidence="3">DAOM:BR144</strain>
    </source>
</reference>
<reference evidence="3" key="1">
    <citation type="journal article" date="2010" name="Genome Biol.">
        <title>Genome sequence of the necrotrophic plant pathogen Pythium ultimum reveals original pathogenicity mechanisms and effector repertoire.</title>
        <authorList>
            <person name="Levesque C.A."/>
            <person name="Brouwer H."/>
            <person name="Cano L."/>
            <person name="Hamilton J.P."/>
            <person name="Holt C."/>
            <person name="Huitema E."/>
            <person name="Raffaele S."/>
            <person name="Robideau G.P."/>
            <person name="Thines M."/>
            <person name="Win J."/>
            <person name="Zerillo M.M."/>
            <person name="Beakes G.W."/>
            <person name="Boore J.L."/>
            <person name="Busam D."/>
            <person name="Dumas B."/>
            <person name="Ferriera S."/>
            <person name="Fuerstenberg S.I."/>
            <person name="Gachon C.M."/>
            <person name="Gaulin E."/>
            <person name="Govers F."/>
            <person name="Grenville-Briggs L."/>
            <person name="Horner N."/>
            <person name="Hostetler J."/>
            <person name="Jiang R.H."/>
            <person name="Johnson J."/>
            <person name="Krajaejun T."/>
            <person name="Lin H."/>
            <person name="Meijer H.J."/>
            <person name="Moore B."/>
            <person name="Morris P."/>
            <person name="Phuntmart V."/>
            <person name="Puiu D."/>
            <person name="Shetty J."/>
            <person name="Stajich J.E."/>
            <person name="Tripathy S."/>
            <person name="Wawra S."/>
            <person name="van West P."/>
            <person name="Whitty B.R."/>
            <person name="Coutinho P.M."/>
            <person name="Henrissat B."/>
            <person name="Martin F."/>
            <person name="Thomas P.D."/>
            <person name="Tyler B.M."/>
            <person name="De Vries R.P."/>
            <person name="Kamoun S."/>
            <person name="Yandell M."/>
            <person name="Tisserat N."/>
            <person name="Buell C.R."/>
        </authorList>
    </citation>
    <scope>NUCLEOTIDE SEQUENCE</scope>
    <source>
        <strain evidence="3">DAOM:BR144</strain>
    </source>
</reference>
<feature type="compositionally biased region" description="Low complexity" evidence="1">
    <location>
        <begin position="279"/>
        <end position="290"/>
    </location>
</feature>
<feature type="compositionally biased region" description="Polar residues" evidence="1">
    <location>
        <begin position="84"/>
        <end position="118"/>
    </location>
</feature>
<feature type="compositionally biased region" description="Low complexity" evidence="1">
    <location>
        <begin position="214"/>
        <end position="229"/>
    </location>
</feature>
<dbReference type="VEuPathDB" id="FungiDB:PYU1_G006159"/>
<evidence type="ECO:0000256" key="1">
    <source>
        <dbReference type="SAM" id="MobiDB-lite"/>
    </source>
</evidence>
<dbReference type="EMBL" id="GL376625">
    <property type="status" value="NOT_ANNOTATED_CDS"/>
    <property type="molecule type" value="Genomic_DNA"/>
</dbReference>
<feature type="compositionally biased region" description="Acidic residues" evidence="1">
    <location>
        <begin position="16"/>
        <end position="25"/>
    </location>
</feature>
<feature type="compositionally biased region" description="Basic and acidic residues" evidence="1">
    <location>
        <begin position="1"/>
        <end position="15"/>
    </location>
</feature>